<reference evidence="3 4" key="1">
    <citation type="journal article" date="2018" name="Proc. Natl. Acad. Sci. U.S.A.">
        <title>Draft genome sequence of Camellia sinensis var. sinensis provides insights into the evolution of the tea genome and tea quality.</title>
        <authorList>
            <person name="Wei C."/>
            <person name="Yang H."/>
            <person name="Wang S."/>
            <person name="Zhao J."/>
            <person name="Liu C."/>
            <person name="Gao L."/>
            <person name="Xia E."/>
            <person name="Lu Y."/>
            <person name="Tai Y."/>
            <person name="She G."/>
            <person name="Sun J."/>
            <person name="Cao H."/>
            <person name="Tong W."/>
            <person name="Gao Q."/>
            <person name="Li Y."/>
            <person name="Deng W."/>
            <person name="Jiang X."/>
            <person name="Wang W."/>
            <person name="Chen Q."/>
            <person name="Zhang S."/>
            <person name="Li H."/>
            <person name="Wu J."/>
            <person name="Wang P."/>
            <person name="Li P."/>
            <person name="Shi C."/>
            <person name="Zheng F."/>
            <person name="Jian J."/>
            <person name="Huang B."/>
            <person name="Shan D."/>
            <person name="Shi M."/>
            <person name="Fang C."/>
            <person name="Yue Y."/>
            <person name="Li F."/>
            <person name="Li D."/>
            <person name="Wei S."/>
            <person name="Han B."/>
            <person name="Jiang C."/>
            <person name="Yin Y."/>
            <person name="Xia T."/>
            <person name="Zhang Z."/>
            <person name="Bennetzen J.L."/>
            <person name="Zhao S."/>
            <person name="Wan X."/>
        </authorList>
    </citation>
    <scope>NUCLEOTIDE SEQUENCE [LARGE SCALE GENOMIC DNA]</scope>
    <source>
        <strain evidence="4">cv. Shuchazao</strain>
        <tissue evidence="3">Leaf</tissue>
    </source>
</reference>
<evidence type="ECO:0000256" key="1">
    <source>
        <dbReference type="ARBA" id="ARBA00005536"/>
    </source>
</evidence>
<dbReference type="Gene3D" id="1.20.1260.60">
    <property type="entry name" value="Vacuolar protein sorting-associated protein Ist1"/>
    <property type="match status" value="1"/>
</dbReference>
<feature type="compositionally biased region" description="Polar residues" evidence="2">
    <location>
        <begin position="492"/>
        <end position="529"/>
    </location>
</feature>
<gene>
    <name evidence="3" type="ORF">TEA_006057</name>
</gene>
<dbReference type="AlphaFoldDB" id="A0A4V3WJ77"/>
<feature type="compositionally biased region" description="Polar residues" evidence="2">
    <location>
        <begin position="645"/>
        <end position="665"/>
    </location>
</feature>
<dbReference type="PANTHER" id="PTHR12161">
    <property type="entry name" value="IST1 FAMILY MEMBER"/>
    <property type="match status" value="1"/>
</dbReference>
<dbReference type="InterPro" id="IPR042277">
    <property type="entry name" value="IST1-like"/>
</dbReference>
<dbReference type="FunFam" id="1.20.1260.60:FF:000003">
    <property type="entry name" value="IST1-like protein isoform A"/>
    <property type="match status" value="1"/>
</dbReference>
<feature type="region of interest" description="Disordered" evidence="2">
    <location>
        <begin position="335"/>
        <end position="355"/>
    </location>
</feature>
<dbReference type="PANTHER" id="PTHR12161:SF5">
    <property type="entry name" value="IST1 HOMOLOG"/>
    <property type="match status" value="1"/>
</dbReference>
<name>A0A4V3WJ77_CAMSN</name>
<dbReference type="STRING" id="542762.A0A4V3WJ77"/>
<proteinExistence type="inferred from homology"/>
<comment type="caution">
    <text evidence="3">The sequence shown here is derived from an EMBL/GenBank/DDBJ whole genome shotgun (WGS) entry which is preliminary data.</text>
</comment>
<dbReference type="Pfam" id="PF03398">
    <property type="entry name" value="Ist1"/>
    <property type="match status" value="1"/>
</dbReference>
<protein>
    <recommendedName>
        <fullName evidence="5">IST1-like protein</fullName>
    </recommendedName>
</protein>
<feature type="compositionally biased region" description="Low complexity" evidence="2">
    <location>
        <begin position="428"/>
        <end position="440"/>
    </location>
</feature>
<feature type="compositionally biased region" description="Basic and acidic residues" evidence="2">
    <location>
        <begin position="214"/>
        <end position="223"/>
    </location>
</feature>
<evidence type="ECO:0008006" key="5">
    <source>
        <dbReference type="Google" id="ProtNLM"/>
    </source>
</evidence>
<feature type="compositionally biased region" description="Polar residues" evidence="2">
    <location>
        <begin position="202"/>
        <end position="211"/>
    </location>
</feature>
<organism evidence="3 4">
    <name type="scientific">Camellia sinensis var. sinensis</name>
    <name type="common">China tea</name>
    <dbReference type="NCBI Taxonomy" id="542762"/>
    <lineage>
        <taxon>Eukaryota</taxon>
        <taxon>Viridiplantae</taxon>
        <taxon>Streptophyta</taxon>
        <taxon>Embryophyta</taxon>
        <taxon>Tracheophyta</taxon>
        <taxon>Spermatophyta</taxon>
        <taxon>Magnoliopsida</taxon>
        <taxon>eudicotyledons</taxon>
        <taxon>Gunneridae</taxon>
        <taxon>Pentapetalae</taxon>
        <taxon>asterids</taxon>
        <taxon>Ericales</taxon>
        <taxon>Theaceae</taxon>
        <taxon>Camellia</taxon>
    </lineage>
</organism>
<feature type="region of interest" description="Disordered" evidence="2">
    <location>
        <begin position="395"/>
        <end position="671"/>
    </location>
</feature>
<dbReference type="GO" id="GO:0015031">
    <property type="term" value="P:protein transport"/>
    <property type="evidence" value="ECO:0007669"/>
    <property type="project" value="InterPro"/>
</dbReference>
<dbReference type="Proteomes" id="UP000306102">
    <property type="component" value="Unassembled WGS sequence"/>
</dbReference>
<dbReference type="InterPro" id="IPR005061">
    <property type="entry name" value="Ist1"/>
</dbReference>
<feature type="region of interest" description="Disordered" evidence="2">
    <location>
        <begin position="200"/>
        <end position="246"/>
    </location>
</feature>
<evidence type="ECO:0000256" key="2">
    <source>
        <dbReference type="SAM" id="MobiDB-lite"/>
    </source>
</evidence>
<evidence type="ECO:0000313" key="4">
    <source>
        <dbReference type="Proteomes" id="UP000306102"/>
    </source>
</evidence>
<feature type="compositionally biased region" description="Polar residues" evidence="2">
    <location>
        <begin position="585"/>
        <end position="605"/>
    </location>
</feature>
<dbReference type="EMBL" id="SDRB02013182">
    <property type="protein sequence ID" value="THF95756.1"/>
    <property type="molecule type" value="Genomic_DNA"/>
</dbReference>
<keyword evidence="4" id="KW-1185">Reference proteome</keyword>
<accession>A0A4V3WJ77</accession>
<sequence>MSMLDSFFSKGFKAAKCKTLLKLTIPRIKLLRNRREIQIKHMRRDIAKLLETGQEATARIRVEHIIREEKMMAAQEIIELFCELITVRLPIIEVQRECPLDLKEAISSVCFAAPRCADLPELLQVQISFAAKYGKEFVSAATELMPECGVNRQLVELLSVRAPDPDVKLKLLKEIAEEHELDWDPAASETELLKPHEDLLNGPTQFVSASKSPLPKEKHDESLHSASEQDPNEQSDSDTAFDTLDFPEVPKVSVRPSIGTVSAPEMLPFPEVDIESAKTFDANESPSHEPHFKPDDEVFLEKSVANSTELPKIPIGSMEDKQYVPFISAPSLSSATFSVRQSEPPPPLSRTKSEANVDLQDVLAAAHAAAETAERAAAAARSAASLAQIRISELVKKRSDEISDGSSVKNPFHADTYESAAVDKPHLSHQNSSSDSSGISNPPTPHQEVSGLPSYDDLKMEYDSPLSNSHIPGLDTAHHQPQRLTSMDDESYSSYPSLFTRQDSNLRSGVHSFSDNYRSTSEQQVSSLPSYDDPKVEFDSPLSKSDIPGHDTALHPPQRSTSMDDESYSSYPGLFTRQDSDVHSLSDNYRSTSEQQVSSLPSYDNTKVEFDSSLSKSDIPGHDTAHHQPQRSTSMDDESYVSYPNLFTHQDSNVGSGVHSSADNSRSTHEL</sequence>
<comment type="similarity">
    <text evidence="1">Belongs to the IST1 family.</text>
</comment>
<evidence type="ECO:0000313" key="3">
    <source>
        <dbReference type="EMBL" id="THF95756.1"/>
    </source>
</evidence>